<dbReference type="PATRIC" id="fig|1235788.3.peg.3554"/>
<name>R9I931_9BACT</name>
<dbReference type="OrthoDB" id="1092902at2"/>
<dbReference type="InterPro" id="IPR036514">
    <property type="entry name" value="SGNH_hydro_sf"/>
</dbReference>
<evidence type="ECO:0000313" key="3">
    <source>
        <dbReference type="Proteomes" id="UP000014200"/>
    </source>
</evidence>
<accession>R9I931</accession>
<dbReference type="Pfam" id="PF00657">
    <property type="entry name" value="Lipase_GDSL"/>
    <property type="match status" value="1"/>
</dbReference>
<dbReference type="AlphaFoldDB" id="R9I931"/>
<comment type="caution">
    <text evidence="2">The sequence shown here is derived from an EMBL/GenBank/DDBJ whole genome shotgun (WGS) entry which is preliminary data.</text>
</comment>
<keyword evidence="3" id="KW-1185">Reference proteome</keyword>
<dbReference type="HOGENOM" id="CLU_540435_0_0_10"/>
<dbReference type="SUPFAM" id="SSF53474">
    <property type="entry name" value="alpha/beta-Hydrolases"/>
    <property type="match status" value="1"/>
</dbReference>
<feature type="domain" description="Peptidase S9 prolyl oligopeptidase catalytic" evidence="1">
    <location>
        <begin position="115"/>
        <end position="256"/>
    </location>
</feature>
<dbReference type="Proteomes" id="UP000014200">
    <property type="component" value="Unassembled WGS sequence"/>
</dbReference>
<dbReference type="InterPro" id="IPR051532">
    <property type="entry name" value="Ester_Hydrolysis_Enzymes"/>
</dbReference>
<dbReference type="Pfam" id="PF00326">
    <property type="entry name" value="Peptidase_S9"/>
    <property type="match status" value="1"/>
</dbReference>
<evidence type="ECO:0000259" key="1">
    <source>
        <dbReference type="Pfam" id="PF00326"/>
    </source>
</evidence>
<reference evidence="2 3" key="1">
    <citation type="submission" date="2013-04" db="EMBL/GenBank/DDBJ databases">
        <title>The Genome Sequence of Bacteroides massiliensis dnLKV3.</title>
        <authorList>
            <consortium name="The Broad Institute Genomics Platform"/>
            <consortium name="The Broad Institute Genome Sequencing Center for Infectious Disease"/>
            <person name="Earl A."/>
            <person name="Xavier R."/>
            <person name="Kuhn K."/>
            <person name="Stappenbeck T."/>
            <person name="Walker B."/>
            <person name="Young S."/>
            <person name="Zeng Q."/>
            <person name="Gargeya S."/>
            <person name="Fitzgerald M."/>
            <person name="Haas B."/>
            <person name="Abouelleil A."/>
            <person name="Allen A.W."/>
            <person name="Alvarado L."/>
            <person name="Arachchi H.M."/>
            <person name="Berlin A.M."/>
            <person name="Chapman S.B."/>
            <person name="Gainer-Dewar J."/>
            <person name="Goldberg J."/>
            <person name="Griggs A."/>
            <person name="Gujja S."/>
            <person name="Hansen M."/>
            <person name="Howarth C."/>
            <person name="Imamovic A."/>
            <person name="Ireland A."/>
            <person name="Larimer J."/>
            <person name="McCowan C."/>
            <person name="Murphy C."/>
            <person name="Pearson M."/>
            <person name="Poon T.W."/>
            <person name="Priest M."/>
            <person name="Roberts A."/>
            <person name="Saif S."/>
            <person name="Shea T."/>
            <person name="Sisk P."/>
            <person name="Sykes S."/>
            <person name="Wortman J."/>
            <person name="Nusbaum C."/>
            <person name="Birren B."/>
        </authorList>
    </citation>
    <scope>NUCLEOTIDE SEQUENCE [LARGE SCALE GENOMIC DNA]</scope>
    <source>
        <strain evidence="3">dnLKV3</strain>
    </source>
</reference>
<dbReference type="PANTHER" id="PTHR30383:SF29">
    <property type="entry name" value="SGNH HYDROLASE-TYPE ESTERASE DOMAIN-CONTAINING PROTEIN"/>
    <property type="match status" value="1"/>
</dbReference>
<dbReference type="GO" id="GO:0008236">
    <property type="term" value="F:serine-type peptidase activity"/>
    <property type="evidence" value="ECO:0007669"/>
    <property type="project" value="InterPro"/>
</dbReference>
<dbReference type="GeneID" id="82152424"/>
<dbReference type="SUPFAM" id="SSF52266">
    <property type="entry name" value="SGNH hydrolase"/>
    <property type="match status" value="1"/>
</dbReference>
<dbReference type="GO" id="GO:0016788">
    <property type="term" value="F:hydrolase activity, acting on ester bonds"/>
    <property type="evidence" value="ECO:0007669"/>
    <property type="project" value="InterPro"/>
</dbReference>
<dbReference type="InterPro" id="IPR029058">
    <property type="entry name" value="AB_hydrolase_fold"/>
</dbReference>
<dbReference type="InterPro" id="IPR001087">
    <property type="entry name" value="GDSL"/>
</dbReference>
<protein>
    <recommendedName>
        <fullName evidence="1">Peptidase S9 prolyl oligopeptidase catalytic domain-containing protein</fullName>
    </recommendedName>
</protein>
<dbReference type="PANTHER" id="PTHR30383">
    <property type="entry name" value="THIOESTERASE 1/PROTEASE 1/LYSOPHOSPHOLIPASE L1"/>
    <property type="match status" value="1"/>
</dbReference>
<dbReference type="Gene3D" id="3.40.50.1820">
    <property type="entry name" value="alpha/beta hydrolase"/>
    <property type="match status" value="1"/>
</dbReference>
<dbReference type="Gene3D" id="3.40.50.1110">
    <property type="entry name" value="SGNH hydrolase"/>
    <property type="match status" value="1"/>
</dbReference>
<evidence type="ECO:0000313" key="2">
    <source>
        <dbReference type="EMBL" id="EOS09915.1"/>
    </source>
</evidence>
<dbReference type="EMBL" id="ASSP01000021">
    <property type="protein sequence ID" value="EOS09915.1"/>
    <property type="molecule type" value="Genomic_DNA"/>
</dbReference>
<dbReference type="RefSeq" id="WP_016277750.1">
    <property type="nucleotide sequence ID" value="NZ_CAONYA010000039.1"/>
</dbReference>
<organism evidence="2 3">
    <name type="scientific">Phocaeicola sartorii</name>
    <dbReference type="NCBI Taxonomy" id="671267"/>
    <lineage>
        <taxon>Bacteria</taxon>
        <taxon>Pseudomonadati</taxon>
        <taxon>Bacteroidota</taxon>
        <taxon>Bacteroidia</taxon>
        <taxon>Bacteroidales</taxon>
        <taxon>Bacteroidaceae</taxon>
        <taxon>Phocaeicola</taxon>
    </lineage>
</organism>
<dbReference type="InterPro" id="IPR001375">
    <property type="entry name" value="Peptidase_S9_cat"/>
</dbReference>
<sequence length="543" mass="61288">MKRYMLVLLTFFILSMTASAQNNVMWDDTSSNSWNSKFEEVNIPSSKDGSLQKAFIYRSQKSVSQPLIVSLHTWSGDYTQRDPLVDEIVARDWNYIHPDFRGPNRTFDSMGSQFVLSDIEDAIRFALKNTHADPDNVHIIGVSGGGFATLAAYMNIDYPVKSFSAWAPISDIEAWYWESVGRQQKYAKDIINAISVNGVLNSDEAVSRSPLKQTYPILKRKDAQLCIYEGVHDGYSGSVPITHSINMYNRLVGELKYGTSNMDTIMFKAAFDSDLVSAKEIVDLVTKRINPKADKNQTLFGRAIYLFRKYENIQLTIFEGRHEQLPQALSLIPYKETHSLRYNILTIGDSNGANEGGWPDQLKGLLPKSCIINLSQSGRCIGFDNNGKSELNALSHIESYLDKAKQLIGNKKYDYIIVCLGTNDVKHIYSGRQTEIVSNFELLLSKIKGYKWDGNSVPKIIYVTPPPLRVMNIKEKYKGGNQRLSELIPEFEAIAQKKEIVFVDIYNPLQKILDVYATDGVHMDNAGQQIVASQIVRAINIQK</sequence>
<proteinExistence type="predicted"/>
<gene>
    <name evidence="2" type="ORF">C802_03468</name>
</gene>
<dbReference type="GO" id="GO:0006508">
    <property type="term" value="P:proteolysis"/>
    <property type="evidence" value="ECO:0007669"/>
    <property type="project" value="InterPro"/>
</dbReference>
<dbReference type="STRING" id="1235788.C802_03468"/>